<accession>A0A3B6H0Q7</accession>
<reference evidence="1" key="1">
    <citation type="submission" date="2018-08" db="EMBL/GenBank/DDBJ databases">
        <authorList>
            <person name="Rossello M."/>
        </authorList>
    </citation>
    <scope>NUCLEOTIDE SEQUENCE [LARGE SCALE GENOMIC DNA]</scope>
    <source>
        <strain evidence="1">cv. Chinese Spring</strain>
    </source>
</reference>
<evidence type="ECO:0000313" key="2">
    <source>
        <dbReference type="Proteomes" id="UP000019116"/>
    </source>
</evidence>
<dbReference type="Gramene" id="TraesJAG3D03G01936420.1">
    <property type="protein sequence ID" value="TraesJAG3D03G01936420.1.CDS1"/>
    <property type="gene ID" value="TraesJAG3D03G01936420"/>
</dbReference>
<dbReference type="Gramene" id="TraesRN3D0100767800.1">
    <property type="protein sequence ID" value="TraesRN3D0100767800.1"/>
    <property type="gene ID" value="TraesRN3D0100767800"/>
</dbReference>
<evidence type="ECO:0000313" key="1">
    <source>
        <dbReference type="EnsemblPlants" id="TraesCS3D02G326000.1.cds1"/>
    </source>
</evidence>
<proteinExistence type="predicted"/>
<dbReference type="Gramene" id="TraesLAC3D03G01869960.1">
    <property type="protein sequence ID" value="TraesLAC3D03G01869960.1.CDS1"/>
    <property type="gene ID" value="TraesLAC3D03G01869960"/>
</dbReference>
<dbReference type="Gramene" id="TraesCS3D03G0735100.1">
    <property type="protein sequence ID" value="TraesCS3D03G0735100.1.CDS1"/>
    <property type="gene ID" value="TraesCS3D03G0735100"/>
</dbReference>
<name>A0A3B6H0Q7_WHEAT</name>
<protein>
    <submittedName>
        <fullName evidence="1">Uncharacterized protein</fullName>
    </submittedName>
</protein>
<dbReference type="Gramene" id="TraesSTA3D03G01923390.1">
    <property type="protein sequence ID" value="TraesSTA3D03G01923390.1.CDS1"/>
    <property type="gene ID" value="TraesSTA3D03G01923390"/>
</dbReference>
<sequence>MSARGPRVRARGRVGRTATLIQTSVIFGLVDALEAFFGLDVASLCTCTCTGGVPGTRLSSAPSVSQHVEDKVG</sequence>
<reference evidence="1" key="2">
    <citation type="submission" date="2018-10" db="UniProtKB">
        <authorList>
            <consortium name="EnsemblPlants"/>
        </authorList>
    </citation>
    <scope>IDENTIFICATION</scope>
</reference>
<dbReference type="Gramene" id="TraesCS3D02G326000.1">
    <property type="protein sequence ID" value="TraesCS3D02G326000.1.cds1"/>
    <property type="gene ID" value="TraesCS3D02G326000"/>
</dbReference>
<organism evidence="1">
    <name type="scientific">Triticum aestivum</name>
    <name type="common">Wheat</name>
    <dbReference type="NCBI Taxonomy" id="4565"/>
    <lineage>
        <taxon>Eukaryota</taxon>
        <taxon>Viridiplantae</taxon>
        <taxon>Streptophyta</taxon>
        <taxon>Embryophyta</taxon>
        <taxon>Tracheophyta</taxon>
        <taxon>Spermatophyta</taxon>
        <taxon>Magnoliopsida</taxon>
        <taxon>Liliopsida</taxon>
        <taxon>Poales</taxon>
        <taxon>Poaceae</taxon>
        <taxon>BOP clade</taxon>
        <taxon>Pooideae</taxon>
        <taxon>Triticodae</taxon>
        <taxon>Triticeae</taxon>
        <taxon>Triticinae</taxon>
        <taxon>Triticum</taxon>
    </lineage>
</organism>
<dbReference type="Proteomes" id="UP000019116">
    <property type="component" value="Chromosome 3D"/>
</dbReference>
<keyword evidence="2" id="KW-1185">Reference proteome</keyword>
<dbReference type="AlphaFoldDB" id="A0A3B6H0Q7"/>
<dbReference type="Gramene" id="TraesNOR3D03G01954830.1">
    <property type="protein sequence ID" value="TraesNOR3D03G01954830.1.CDS1"/>
    <property type="gene ID" value="TraesNOR3D03G01954830"/>
</dbReference>
<dbReference type="EnsemblPlants" id="TraesCS3D02G326000.1">
    <property type="protein sequence ID" value="TraesCS3D02G326000.1.cds1"/>
    <property type="gene ID" value="TraesCS3D02G326000"/>
</dbReference>